<evidence type="ECO:0000313" key="2">
    <source>
        <dbReference type="EMBL" id="TFY75900.1"/>
    </source>
</evidence>
<keyword evidence="3" id="KW-1185">Reference proteome</keyword>
<dbReference type="Proteomes" id="UP000298061">
    <property type="component" value="Unassembled WGS sequence"/>
</dbReference>
<organism evidence="2 3">
    <name type="scientific">Hericium alpestre</name>
    <dbReference type="NCBI Taxonomy" id="135208"/>
    <lineage>
        <taxon>Eukaryota</taxon>
        <taxon>Fungi</taxon>
        <taxon>Dikarya</taxon>
        <taxon>Basidiomycota</taxon>
        <taxon>Agaricomycotina</taxon>
        <taxon>Agaricomycetes</taxon>
        <taxon>Russulales</taxon>
        <taxon>Hericiaceae</taxon>
        <taxon>Hericium</taxon>
    </lineage>
</organism>
<feature type="region of interest" description="Disordered" evidence="1">
    <location>
        <begin position="186"/>
        <end position="260"/>
    </location>
</feature>
<proteinExistence type="predicted"/>
<evidence type="ECO:0000256" key="1">
    <source>
        <dbReference type="SAM" id="MobiDB-lite"/>
    </source>
</evidence>
<dbReference type="EMBL" id="SFCI01001390">
    <property type="protein sequence ID" value="TFY75900.1"/>
    <property type="molecule type" value="Genomic_DNA"/>
</dbReference>
<feature type="compositionally biased region" description="Low complexity" evidence="1">
    <location>
        <begin position="235"/>
        <end position="250"/>
    </location>
</feature>
<protein>
    <submittedName>
        <fullName evidence="2">Uncharacterized protein</fullName>
    </submittedName>
</protein>
<feature type="non-terminal residue" evidence="2">
    <location>
        <position position="288"/>
    </location>
</feature>
<gene>
    <name evidence="2" type="ORF">EWM64_g8109</name>
</gene>
<accession>A0A4Y9ZNR4</accession>
<sequence>MAREWNALLASKKCKEPRTYCNVVLRPELPKVSNKEKFGIVWSREFETYNGLIKQEEPDEDIAPELLELVEEESSITFQSVSAQLRVDPVLFVMPDSCTPPSTGAALMVTHIVASISSRAMVPAHPAASQMAWGLDSPTTALVASQAMPTLQPVSYDEMQEVASGDRSDSRQRRIAAVSEVVDLTLDDDSDDEHAHMPAPASTGTNGCPPSPCKCKADPETASVRSQPGHKKVSTSKVSTSQGGSQATSSNLFVHGSGVKASQPGRHIMALFKNHKLPSCTSASTSSV</sequence>
<comment type="caution">
    <text evidence="2">The sequence shown here is derived from an EMBL/GenBank/DDBJ whole genome shotgun (WGS) entry which is preliminary data.</text>
</comment>
<dbReference type="AlphaFoldDB" id="A0A4Y9ZNR4"/>
<evidence type="ECO:0000313" key="3">
    <source>
        <dbReference type="Proteomes" id="UP000298061"/>
    </source>
</evidence>
<reference evidence="2 3" key="1">
    <citation type="submission" date="2019-02" db="EMBL/GenBank/DDBJ databases">
        <title>Genome sequencing of the rare red list fungi Hericium alpestre (H. flagellum).</title>
        <authorList>
            <person name="Buettner E."/>
            <person name="Kellner H."/>
        </authorList>
    </citation>
    <scope>NUCLEOTIDE SEQUENCE [LARGE SCALE GENOMIC DNA]</scope>
    <source>
        <strain evidence="2 3">DSM 108284</strain>
    </source>
</reference>
<name>A0A4Y9ZNR4_9AGAM</name>